<comment type="cofactor">
    <cofactor evidence="1">
        <name>Zn(2+)</name>
        <dbReference type="ChEBI" id="CHEBI:29105"/>
    </cofactor>
</comment>
<organism evidence="9 10">
    <name type="scientific">Buchnera aphidicola subsp. Melaphis rhois</name>
    <dbReference type="NCBI Taxonomy" id="118103"/>
    <lineage>
        <taxon>Bacteria</taxon>
        <taxon>Pseudomonadati</taxon>
        <taxon>Pseudomonadota</taxon>
        <taxon>Gammaproteobacteria</taxon>
        <taxon>Enterobacterales</taxon>
        <taxon>Erwiniaceae</taxon>
        <taxon>Buchnera</taxon>
    </lineage>
</organism>
<evidence type="ECO:0000256" key="1">
    <source>
        <dbReference type="ARBA" id="ARBA00001947"/>
    </source>
</evidence>
<dbReference type="InterPro" id="IPR020549">
    <property type="entry name" value="YbeY_CS"/>
</dbReference>
<dbReference type="SUPFAM" id="SSF55486">
    <property type="entry name" value="Metalloproteases ('zincins'), catalytic domain"/>
    <property type="match status" value="1"/>
</dbReference>
<keyword evidence="4" id="KW-0540">Nuclease</keyword>
<dbReference type="GO" id="GO:0004222">
    <property type="term" value="F:metalloendopeptidase activity"/>
    <property type="evidence" value="ECO:0007669"/>
    <property type="project" value="InterPro"/>
</dbReference>
<evidence type="ECO:0000256" key="2">
    <source>
        <dbReference type="ARBA" id="ARBA00010875"/>
    </source>
</evidence>
<comment type="similarity">
    <text evidence="2">Belongs to the endoribonuclease YbeY family.</text>
</comment>
<feature type="non-terminal residue" evidence="9">
    <location>
        <position position="1"/>
    </location>
</feature>
<dbReference type="GO" id="GO:0046872">
    <property type="term" value="F:metal ion binding"/>
    <property type="evidence" value="ECO:0007669"/>
    <property type="project" value="UniProtKB-KW"/>
</dbReference>
<evidence type="ECO:0000256" key="8">
    <source>
        <dbReference type="ARBA" id="ARBA00022833"/>
    </source>
</evidence>
<evidence type="ECO:0000256" key="5">
    <source>
        <dbReference type="ARBA" id="ARBA00022723"/>
    </source>
</evidence>
<dbReference type="PANTHER" id="PTHR46986">
    <property type="entry name" value="ENDORIBONUCLEASE YBEY, CHLOROPLASTIC"/>
    <property type="match status" value="1"/>
</dbReference>
<sequence length="104" mass="12211">SEIKLLNFKYRNKNKTTNILSFPSTTNKLIKSYFIGDLIICSSVIKKEAQKNFIKIESHWAHMVIHGVLHLLGYNHDNYYNTNKMQNLEIKIMSFLGYNNPYIV</sequence>
<dbReference type="Proteomes" id="UP000298566">
    <property type="component" value="Chromosome"/>
</dbReference>
<dbReference type="InterPro" id="IPR023091">
    <property type="entry name" value="MetalPrtase_cat_dom_sf_prd"/>
</dbReference>
<evidence type="ECO:0000256" key="6">
    <source>
        <dbReference type="ARBA" id="ARBA00022759"/>
    </source>
</evidence>
<dbReference type="AlphaFoldDB" id="A0A4D6Y493"/>
<dbReference type="GO" id="GO:0004519">
    <property type="term" value="F:endonuclease activity"/>
    <property type="evidence" value="ECO:0007669"/>
    <property type="project" value="UniProtKB-KW"/>
</dbReference>
<keyword evidence="8" id="KW-0862">Zinc</keyword>
<reference evidence="9 10" key="1">
    <citation type="submission" date="2018-10" db="EMBL/GenBank/DDBJ databases">
        <title>Comparative functional genomics of the obligate endosymbiont Buchnera aphidicola.</title>
        <authorList>
            <person name="Chong R.A."/>
        </authorList>
    </citation>
    <scope>NUCLEOTIDE SEQUENCE [LARGE SCALE GENOMIC DNA]</scope>
    <source>
        <strain evidence="9 10">Mrh</strain>
    </source>
</reference>
<evidence type="ECO:0000313" key="10">
    <source>
        <dbReference type="Proteomes" id="UP000298566"/>
    </source>
</evidence>
<dbReference type="PROSITE" id="PS01306">
    <property type="entry name" value="UPF0054"/>
    <property type="match status" value="1"/>
</dbReference>
<dbReference type="RefSeq" id="WP_158336781.1">
    <property type="nucleotide sequence ID" value="NZ_CP033004.1"/>
</dbReference>
<name>A0A4D6Y493_BUCMH</name>
<dbReference type="Gene3D" id="3.40.390.30">
    <property type="entry name" value="Metalloproteases ('zincins'), catalytic domain"/>
    <property type="match status" value="1"/>
</dbReference>
<protein>
    <submittedName>
        <fullName evidence="9">rRNA maturation RNase YbeY</fullName>
    </submittedName>
</protein>
<dbReference type="PANTHER" id="PTHR46986:SF1">
    <property type="entry name" value="ENDORIBONUCLEASE YBEY, CHLOROPLASTIC"/>
    <property type="match status" value="1"/>
</dbReference>
<dbReference type="GO" id="GO:0006364">
    <property type="term" value="P:rRNA processing"/>
    <property type="evidence" value="ECO:0007669"/>
    <property type="project" value="InterPro"/>
</dbReference>
<dbReference type="NCBIfam" id="TIGR00043">
    <property type="entry name" value="rRNA maturation RNase YbeY"/>
    <property type="match status" value="1"/>
</dbReference>
<dbReference type="Pfam" id="PF02130">
    <property type="entry name" value="YbeY"/>
    <property type="match status" value="1"/>
</dbReference>
<keyword evidence="6" id="KW-0255">Endonuclease</keyword>
<dbReference type="InterPro" id="IPR002036">
    <property type="entry name" value="YbeY"/>
</dbReference>
<keyword evidence="7" id="KW-0378">Hydrolase</keyword>
<evidence type="ECO:0000256" key="7">
    <source>
        <dbReference type="ARBA" id="ARBA00022801"/>
    </source>
</evidence>
<dbReference type="OrthoDB" id="9807740at2"/>
<evidence type="ECO:0000256" key="3">
    <source>
        <dbReference type="ARBA" id="ARBA00022517"/>
    </source>
</evidence>
<dbReference type="EMBL" id="CP033004">
    <property type="protein sequence ID" value="QCI23403.1"/>
    <property type="molecule type" value="Genomic_DNA"/>
</dbReference>
<evidence type="ECO:0000313" key="9">
    <source>
        <dbReference type="EMBL" id="QCI23403.1"/>
    </source>
</evidence>
<keyword evidence="5" id="KW-0479">Metal-binding</keyword>
<gene>
    <name evidence="9" type="primary">ybeY</name>
    <name evidence="9" type="ORF">D9V73_02025</name>
</gene>
<proteinExistence type="inferred from homology"/>
<keyword evidence="3" id="KW-0690">Ribosome biogenesis</keyword>
<accession>A0A4D6Y493</accession>
<evidence type="ECO:0000256" key="4">
    <source>
        <dbReference type="ARBA" id="ARBA00022722"/>
    </source>
</evidence>